<dbReference type="SMART" id="SM00332">
    <property type="entry name" value="PP2Cc"/>
    <property type="match status" value="1"/>
</dbReference>
<comment type="cofactor">
    <cofactor evidence="1">
        <name>Mn(2+)</name>
        <dbReference type="ChEBI" id="CHEBI:29035"/>
    </cofactor>
</comment>
<dbReference type="PROSITE" id="PS51746">
    <property type="entry name" value="PPM_2"/>
    <property type="match status" value="1"/>
</dbReference>
<dbReference type="Proteomes" id="UP001168098">
    <property type="component" value="Unassembled WGS sequence"/>
</dbReference>
<dbReference type="GO" id="GO:0046872">
    <property type="term" value="F:metal ion binding"/>
    <property type="evidence" value="ECO:0007669"/>
    <property type="project" value="UniProtKB-KW"/>
</dbReference>
<dbReference type="SUPFAM" id="SSF81606">
    <property type="entry name" value="PP2C-like"/>
    <property type="match status" value="1"/>
</dbReference>
<organism evidence="13 14">
    <name type="scientific">Vitis rotundifolia</name>
    <name type="common">Muscadine grape</name>
    <dbReference type="NCBI Taxonomy" id="103349"/>
    <lineage>
        <taxon>Eukaryota</taxon>
        <taxon>Viridiplantae</taxon>
        <taxon>Streptophyta</taxon>
        <taxon>Embryophyta</taxon>
        <taxon>Tracheophyta</taxon>
        <taxon>Spermatophyta</taxon>
        <taxon>Magnoliopsida</taxon>
        <taxon>eudicotyledons</taxon>
        <taxon>Gunneridae</taxon>
        <taxon>Pentapetalae</taxon>
        <taxon>rosids</taxon>
        <taxon>Vitales</taxon>
        <taxon>Vitaceae</taxon>
        <taxon>Viteae</taxon>
        <taxon>Vitis</taxon>
    </lineage>
</organism>
<evidence type="ECO:0000256" key="8">
    <source>
        <dbReference type="ARBA" id="ARBA00022912"/>
    </source>
</evidence>
<keyword evidence="5" id="KW-0479">Metal-binding</keyword>
<dbReference type="Pfam" id="PF00481">
    <property type="entry name" value="PP2C"/>
    <property type="match status" value="1"/>
</dbReference>
<gene>
    <name evidence="13" type="ORF">PVL29_005739</name>
</gene>
<evidence type="ECO:0000256" key="4">
    <source>
        <dbReference type="ARBA" id="ARBA00013081"/>
    </source>
</evidence>
<comment type="catalytic activity">
    <reaction evidence="10">
        <text>O-phospho-L-seryl-[protein] + H2O = L-seryl-[protein] + phosphate</text>
        <dbReference type="Rhea" id="RHEA:20629"/>
        <dbReference type="Rhea" id="RHEA-COMP:9863"/>
        <dbReference type="Rhea" id="RHEA-COMP:11604"/>
        <dbReference type="ChEBI" id="CHEBI:15377"/>
        <dbReference type="ChEBI" id="CHEBI:29999"/>
        <dbReference type="ChEBI" id="CHEBI:43474"/>
        <dbReference type="ChEBI" id="CHEBI:83421"/>
        <dbReference type="EC" id="3.1.3.16"/>
    </reaction>
</comment>
<evidence type="ECO:0000313" key="13">
    <source>
        <dbReference type="EMBL" id="KAJ9700051.1"/>
    </source>
</evidence>
<dbReference type="GO" id="GO:0004722">
    <property type="term" value="F:protein serine/threonine phosphatase activity"/>
    <property type="evidence" value="ECO:0007669"/>
    <property type="project" value="UniProtKB-EC"/>
</dbReference>
<evidence type="ECO:0000256" key="6">
    <source>
        <dbReference type="ARBA" id="ARBA00022801"/>
    </source>
</evidence>
<evidence type="ECO:0000256" key="5">
    <source>
        <dbReference type="ARBA" id="ARBA00022723"/>
    </source>
</evidence>
<dbReference type="EMBL" id="JARBHA010000005">
    <property type="protein sequence ID" value="KAJ9700051.1"/>
    <property type="molecule type" value="Genomic_DNA"/>
</dbReference>
<dbReference type="PANTHER" id="PTHR13832">
    <property type="entry name" value="PROTEIN PHOSPHATASE 2C"/>
    <property type="match status" value="1"/>
</dbReference>
<evidence type="ECO:0000256" key="10">
    <source>
        <dbReference type="ARBA" id="ARBA00047761"/>
    </source>
</evidence>
<evidence type="ECO:0000259" key="12">
    <source>
        <dbReference type="PROSITE" id="PS51746"/>
    </source>
</evidence>
<dbReference type="InterPro" id="IPR001932">
    <property type="entry name" value="PPM-type_phosphatase-like_dom"/>
</dbReference>
<feature type="domain" description="PPM-type phosphatase" evidence="12">
    <location>
        <begin position="368"/>
        <end position="741"/>
    </location>
</feature>
<evidence type="ECO:0000256" key="9">
    <source>
        <dbReference type="ARBA" id="ARBA00023211"/>
    </source>
</evidence>
<comment type="cofactor">
    <cofactor evidence="2">
        <name>Mg(2+)</name>
        <dbReference type="ChEBI" id="CHEBI:18420"/>
    </cofactor>
</comment>
<keyword evidence="9" id="KW-0464">Manganese</keyword>
<dbReference type="EC" id="3.1.3.16" evidence="4"/>
<keyword evidence="6" id="KW-0378">Hydrolase</keyword>
<dbReference type="CDD" id="cd00143">
    <property type="entry name" value="PP2Cc"/>
    <property type="match status" value="1"/>
</dbReference>
<dbReference type="FunFam" id="3.60.40.10:FF:000043">
    <property type="entry name" value="Probable protein phosphatase 2C 40"/>
    <property type="match status" value="1"/>
</dbReference>
<keyword evidence="14" id="KW-1185">Reference proteome</keyword>
<protein>
    <recommendedName>
        <fullName evidence="4">protein-serine/threonine phosphatase</fullName>
        <ecNumber evidence="4">3.1.3.16</ecNumber>
    </recommendedName>
</protein>
<keyword evidence="8" id="KW-0904">Protein phosphatase</keyword>
<comment type="catalytic activity">
    <reaction evidence="11">
        <text>O-phospho-L-threonyl-[protein] + H2O = L-threonyl-[protein] + phosphate</text>
        <dbReference type="Rhea" id="RHEA:47004"/>
        <dbReference type="Rhea" id="RHEA-COMP:11060"/>
        <dbReference type="Rhea" id="RHEA-COMP:11605"/>
        <dbReference type="ChEBI" id="CHEBI:15377"/>
        <dbReference type="ChEBI" id="CHEBI:30013"/>
        <dbReference type="ChEBI" id="CHEBI:43474"/>
        <dbReference type="ChEBI" id="CHEBI:61977"/>
        <dbReference type="EC" id="3.1.3.16"/>
    </reaction>
</comment>
<evidence type="ECO:0000256" key="3">
    <source>
        <dbReference type="ARBA" id="ARBA00006702"/>
    </source>
</evidence>
<name>A0AA39A386_VITRO</name>
<dbReference type="PANTHER" id="PTHR13832:SF550">
    <property type="entry name" value="PROTEIN PHOSPHATASE 2C 40-RELATED"/>
    <property type="match status" value="1"/>
</dbReference>
<evidence type="ECO:0000313" key="14">
    <source>
        <dbReference type="Proteomes" id="UP001168098"/>
    </source>
</evidence>
<dbReference type="InterPro" id="IPR036457">
    <property type="entry name" value="PPM-type-like_dom_sf"/>
</dbReference>
<comment type="caution">
    <text evidence="13">The sequence shown here is derived from an EMBL/GenBank/DDBJ whole genome shotgun (WGS) entry which is preliminary data.</text>
</comment>
<comment type="similarity">
    <text evidence="3">Belongs to the PP2C family.</text>
</comment>
<reference evidence="13 14" key="1">
    <citation type="journal article" date="2023" name="BMC Biotechnol.">
        <title>Vitis rotundifolia cv Carlos genome sequencing.</title>
        <authorList>
            <person name="Huff M."/>
            <person name="Hulse-Kemp A."/>
            <person name="Scheffler B."/>
            <person name="Youngblood R."/>
            <person name="Simpson S."/>
            <person name="Babiker E."/>
            <person name="Staton M."/>
        </authorList>
    </citation>
    <scope>NUCLEOTIDE SEQUENCE [LARGE SCALE GENOMIC DNA]</scope>
    <source>
        <tissue evidence="13">Leaf</tissue>
    </source>
</reference>
<proteinExistence type="inferred from homology"/>
<dbReference type="Gene3D" id="3.60.40.10">
    <property type="entry name" value="PPM-type phosphatase domain"/>
    <property type="match status" value="1"/>
</dbReference>
<sequence length="754" mass="83777">MKVTQIRTKKGVTKTYVEKSSDGRKVINPKWTWKLMVGSEWTHNRIDFTGYVELNGSFRSLFKFSGVGLPQSLRPLKGIRQNQKTYEFGPHIRFHSLWFWGCNLSKGLNPQPHLAYRFFDNGQALPSRLQNSAPTRLRRGCSLTGKPGEMGKTGRDTLGYMDTYFINIQTTAEGVFTAIQILRLFHAIRELRFSPYFLSQICVHSLVSASSDWIPTCRIEKPKIMEEELVDSPKGDIKVSFGYQCNGNKGITCEVSNGYEIMPRINVRRTSSFSCLSGAALSANATLANTNICNGLIGAEKLPSWDSPNSFRRVPSSPSLSKLDILSSSLQSSLSNLSCSPSTQSEALENDSYSLISMSAPTRSDGFLNGMEVQVAGGAAGEDRVQAVCSEENGWLFCAIYDGFNGRDAADFLAGTLYETIVCYFNLSDWESEQEFVRTSNGLGLDGSLQNILDDGNLSHVEKIVSKFDSSRDLGVDNFTRKGPCAKMEVISDSFRHRVLDCLQRSLNQAEHDFLYMVEQEMEDRPDLVSVGSCVLVVLLIGNDLYTVNLGDSRAVLATYTKDYMNEDERLKAIQLTDSHTVDNEVERNQLLCDHPDDPSVITGGRVKGKLKVTRALGVGYLKQKKLNDALMGILRVRNLLSPPYISTQPSLNVHKISKSDHFVIVGSDGLFDFFSNDEAVELVHSYILTNPSGDPAKFLLEQLVLRAADCAGFSMEELMSIPAGRRRKYHDDVTVIVIILGTNHRTSKASTCL</sequence>
<keyword evidence="7" id="KW-0460">Magnesium</keyword>
<evidence type="ECO:0000256" key="1">
    <source>
        <dbReference type="ARBA" id="ARBA00001936"/>
    </source>
</evidence>
<evidence type="ECO:0000256" key="7">
    <source>
        <dbReference type="ARBA" id="ARBA00022842"/>
    </source>
</evidence>
<evidence type="ECO:0000256" key="2">
    <source>
        <dbReference type="ARBA" id="ARBA00001946"/>
    </source>
</evidence>
<dbReference type="AlphaFoldDB" id="A0AA39A386"/>
<evidence type="ECO:0000256" key="11">
    <source>
        <dbReference type="ARBA" id="ARBA00048336"/>
    </source>
</evidence>
<accession>A0AA39A386</accession>
<dbReference type="InterPro" id="IPR015655">
    <property type="entry name" value="PP2C"/>
</dbReference>